<organism evidence="1 2">
    <name type="scientific">Thelephora terrestris</name>
    <dbReference type="NCBI Taxonomy" id="56493"/>
    <lineage>
        <taxon>Eukaryota</taxon>
        <taxon>Fungi</taxon>
        <taxon>Dikarya</taxon>
        <taxon>Basidiomycota</taxon>
        <taxon>Agaricomycotina</taxon>
        <taxon>Agaricomycetes</taxon>
        <taxon>Thelephorales</taxon>
        <taxon>Thelephoraceae</taxon>
        <taxon>Thelephora</taxon>
    </lineage>
</organism>
<keyword evidence="2" id="KW-1185">Reference proteome</keyword>
<gene>
    <name evidence="1" type="ORF">BJ322DRAFT_890472</name>
</gene>
<proteinExistence type="predicted"/>
<dbReference type="EMBL" id="WIUZ02000009">
    <property type="protein sequence ID" value="KAF9784022.1"/>
    <property type="molecule type" value="Genomic_DNA"/>
</dbReference>
<reference evidence="1" key="1">
    <citation type="journal article" date="2020" name="Nat. Commun.">
        <title>Large-scale genome sequencing of mycorrhizal fungi provides insights into the early evolution of symbiotic traits.</title>
        <authorList>
            <person name="Miyauchi S."/>
            <person name="Kiss E."/>
            <person name="Kuo A."/>
            <person name="Drula E."/>
            <person name="Kohler A."/>
            <person name="Sanchez-Garcia M."/>
            <person name="Morin E."/>
            <person name="Andreopoulos B."/>
            <person name="Barry K.W."/>
            <person name="Bonito G."/>
            <person name="Buee M."/>
            <person name="Carver A."/>
            <person name="Chen C."/>
            <person name="Cichocki N."/>
            <person name="Clum A."/>
            <person name="Culley D."/>
            <person name="Crous P.W."/>
            <person name="Fauchery L."/>
            <person name="Girlanda M."/>
            <person name="Hayes R.D."/>
            <person name="Keri Z."/>
            <person name="LaButti K."/>
            <person name="Lipzen A."/>
            <person name="Lombard V."/>
            <person name="Magnuson J."/>
            <person name="Maillard F."/>
            <person name="Murat C."/>
            <person name="Nolan M."/>
            <person name="Ohm R.A."/>
            <person name="Pangilinan J."/>
            <person name="Pereira M.F."/>
            <person name="Perotto S."/>
            <person name="Peter M."/>
            <person name="Pfister S."/>
            <person name="Riley R."/>
            <person name="Sitrit Y."/>
            <person name="Stielow J.B."/>
            <person name="Szollosi G."/>
            <person name="Zifcakova L."/>
            <person name="Stursova M."/>
            <person name="Spatafora J.W."/>
            <person name="Tedersoo L."/>
            <person name="Vaario L.M."/>
            <person name="Yamada A."/>
            <person name="Yan M."/>
            <person name="Wang P."/>
            <person name="Xu J."/>
            <person name="Bruns T."/>
            <person name="Baldrian P."/>
            <person name="Vilgalys R."/>
            <person name="Dunand C."/>
            <person name="Henrissat B."/>
            <person name="Grigoriev I.V."/>
            <person name="Hibbett D."/>
            <person name="Nagy L.G."/>
            <person name="Martin F.M."/>
        </authorList>
    </citation>
    <scope>NUCLEOTIDE SEQUENCE</scope>
    <source>
        <strain evidence="1">UH-Tt-Lm1</strain>
    </source>
</reference>
<accession>A0A9P6HC63</accession>
<evidence type="ECO:0000313" key="1">
    <source>
        <dbReference type="EMBL" id="KAF9784022.1"/>
    </source>
</evidence>
<dbReference type="AlphaFoldDB" id="A0A9P6HC63"/>
<evidence type="ECO:0000313" key="2">
    <source>
        <dbReference type="Proteomes" id="UP000736335"/>
    </source>
</evidence>
<comment type="caution">
    <text evidence="1">The sequence shown here is derived from an EMBL/GenBank/DDBJ whole genome shotgun (WGS) entry which is preliminary data.</text>
</comment>
<dbReference type="Proteomes" id="UP000736335">
    <property type="component" value="Unassembled WGS sequence"/>
</dbReference>
<sequence length="281" mass="31810">MLRFGDEHRRYLKRFRKWFRRTFRKKRQQQRPKSTGPYNLGSFNTFDASTIGDHIELALAGADQQAPLFNKETDWHDYVLDLNCVAWLFEMSMDADVMLAIMKFIPEIVWHAGIRTTPLERVYDTVLECFDRSSGRPVVVPKLKNKGYLSAKALLHLAIQRQCIGGESDTAVFKSISSRYSIIGFRRYEGDSDLESTLGIIDCVFGDFEDMHWQTFSFSVPHHASAKPIGRCAALWCCGDRSSQGHPPPPQDGHSTTAARLNGLLGRCGTCGVVCRMLRVG</sequence>
<reference evidence="1" key="2">
    <citation type="submission" date="2020-11" db="EMBL/GenBank/DDBJ databases">
        <authorList>
            <consortium name="DOE Joint Genome Institute"/>
            <person name="Kuo A."/>
            <person name="Miyauchi S."/>
            <person name="Kiss E."/>
            <person name="Drula E."/>
            <person name="Kohler A."/>
            <person name="Sanchez-Garcia M."/>
            <person name="Andreopoulos B."/>
            <person name="Barry K.W."/>
            <person name="Bonito G."/>
            <person name="Buee M."/>
            <person name="Carver A."/>
            <person name="Chen C."/>
            <person name="Cichocki N."/>
            <person name="Clum A."/>
            <person name="Culley D."/>
            <person name="Crous P.W."/>
            <person name="Fauchery L."/>
            <person name="Girlanda M."/>
            <person name="Hayes R."/>
            <person name="Keri Z."/>
            <person name="Labutti K."/>
            <person name="Lipzen A."/>
            <person name="Lombard V."/>
            <person name="Magnuson J."/>
            <person name="Maillard F."/>
            <person name="Morin E."/>
            <person name="Murat C."/>
            <person name="Nolan M."/>
            <person name="Ohm R."/>
            <person name="Pangilinan J."/>
            <person name="Pereira M."/>
            <person name="Perotto S."/>
            <person name="Peter M."/>
            <person name="Riley R."/>
            <person name="Sitrit Y."/>
            <person name="Stielow B."/>
            <person name="Szollosi G."/>
            <person name="Zifcakova L."/>
            <person name="Stursova M."/>
            <person name="Spatafora J.W."/>
            <person name="Tedersoo L."/>
            <person name="Vaario L.-M."/>
            <person name="Yamada A."/>
            <person name="Yan M."/>
            <person name="Wang P."/>
            <person name="Xu J."/>
            <person name="Bruns T."/>
            <person name="Baldrian P."/>
            <person name="Vilgalys R."/>
            <person name="Henrissat B."/>
            <person name="Grigoriev I.V."/>
            <person name="Hibbett D."/>
            <person name="Nagy L.G."/>
            <person name="Martin F.M."/>
        </authorList>
    </citation>
    <scope>NUCLEOTIDE SEQUENCE</scope>
    <source>
        <strain evidence="1">UH-Tt-Lm1</strain>
    </source>
</reference>
<protein>
    <submittedName>
        <fullName evidence="1">Uncharacterized protein</fullName>
    </submittedName>
</protein>
<name>A0A9P6HC63_9AGAM</name>